<protein>
    <recommendedName>
        <fullName evidence="3">ATP-grasp domain-containing protein</fullName>
    </recommendedName>
</protein>
<dbReference type="InterPro" id="IPR013815">
    <property type="entry name" value="ATP_grasp_subdomain_1"/>
</dbReference>
<reference evidence="1" key="1">
    <citation type="submission" date="2021-01" db="EMBL/GenBank/DDBJ databases">
        <title>KCTC 19127 draft genome.</title>
        <authorList>
            <person name="An D."/>
        </authorList>
    </citation>
    <scope>NUCLEOTIDE SEQUENCE</scope>
    <source>
        <strain evidence="1">KCTC 19127</strain>
    </source>
</reference>
<evidence type="ECO:0008006" key="3">
    <source>
        <dbReference type="Google" id="ProtNLM"/>
    </source>
</evidence>
<name>A0A939C4S8_9ACTN</name>
<evidence type="ECO:0000313" key="2">
    <source>
        <dbReference type="Proteomes" id="UP000663801"/>
    </source>
</evidence>
<dbReference type="Gene3D" id="3.30.1490.20">
    <property type="entry name" value="ATP-grasp fold, A domain"/>
    <property type="match status" value="1"/>
</dbReference>
<organism evidence="1 2">
    <name type="scientific">Nakamurella flavida</name>
    <dbReference type="NCBI Taxonomy" id="363630"/>
    <lineage>
        <taxon>Bacteria</taxon>
        <taxon>Bacillati</taxon>
        <taxon>Actinomycetota</taxon>
        <taxon>Actinomycetes</taxon>
        <taxon>Nakamurellales</taxon>
        <taxon>Nakamurellaceae</taxon>
        <taxon>Nakamurella</taxon>
    </lineage>
</organism>
<dbReference type="Proteomes" id="UP000663801">
    <property type="component" value="Unassembled WGS sequence"/>
</dbReference>
<gene>
    <name evidence="1" type="ORF">JL107_06250</name>
</gene>
<dbReference type="RefSeq" id="WP_205256151.1">
    <property type="nucleotide sequence ID" value="NZ_BAAAPV010000003.1"/>
</dbReference>
<comment type="caution">
    <text evidence="1">The sequence shown here is derived from an EMBL/GenBank/DDBJ whole genome shotgun (WGS) entry which is preliminary data.</text>
</comment>
<proteinExistence type="predicted"/>
<dbReference type="SUPFAM" id="SSF56059">
    <property type="entry name" value="Glutathione synthetase ATP-binding domain-like"/>
    <property type="match status" value="1"/>
</dbReference>
<dbReference type="GO" id="GO:0005524">
    <property type="term" value="F:ATP binding"/>
    <property type="evidence" value="ECO:0007669"/>
    <property type="project" value="InterPro"/>
</dbReference>
<dbReference type="AlphaFoldDB" id="A0A939C4S8"/>
<accession>A0A939C4S8</accession>
<dbReference type="EMBL" id="JAERWL010000006">
    <property type="protein sequence ID" value="MBM9476039.1"/>
    <property type="molecule type" value="Genomic_DNA"/>
</dbReference>
<evidence type="ECO:0000313" key="1">
    <source>
        <dbReference type="EMBL" id="MBM9476039.1"/>
    </source>
</evidence>
<keyword evidence="2" id="KW-1185">Reference proteome</keyword>
<sequence length="415" mass="47924">MSTSRRDSTTHLIGLLLGTENDWPRAFETLVRRVGAIPHAGREHHIDTERITIEPFDLRSPVRYDVVIDRLAWWYFHPREWLKKAALVNDTYLLNNPFTFQAMEKHSAYCAMIRLGFDIPDTVLVPFKNPVDHEKWAYTAETYNLPFDLDEVAARVGFPMYMKPFDGGAWRGVSRIDGPAELHRAYDESGQMLMHLQGAVSEFDSFARSLTIGPETKIMRFRPELPMHDRYEVAHHFLPPEAGMEILTLSRTINAFFRWEFNSCEALVTGTRVQPIDYANACPDVSITSLHYYFPWAITQLVSWSVFCAVSGRRQRVDTTTRDWFDVADDPDLSWAEKLGRYAAMSDEYFQTAEYQEFCATSLASLTEIVRDWIASSDFDALLVETVRATYPPAEHERFLAHFRGLLGMWVDDQH</sequence>